<organism evidence="2 3">
    <name type="scientific">Enhygromyxa salina</name>
    <dbReference type="NCBI Taxonomy" id="215803"/>
    <lineage>
        <taxon>Bacteria</taxon>
        <taxon>Pseudomonadati</taxon>
        <taxon>Myxococcota</taxon>
        <taxon>Polyangia</taxon>
        <taxon>Nannocystales</taxon>
        <taxon>Nannocystaceae</taxon>
        <taxon>Enhygromyxa</taxon>
    </lineage>
</organism>
<keyword evidence="3" id="KW-1185">Reference proteome</keyword>
<evidence type="ECO:0000313" key="2">
    <source>
        <dbReference type="EMBL" id="PRP95024.1"/>
    </source>
</evidence>
<proteinExistence type="predicted"/>
<dbReference type="OrthoDB" id="9855153at2"/>
<feature type="coiled-coil region" evidence="1">
    <location>
        <begin position="93"/>
        <end position="120"/>
    </location>
</feature>
<comment type="caution">
    <text evidence="2">The sequence shown here is derived from an EMBL/GenBank/DDBJ whole genome shotgun (WGS) entry which is preliminary data.</text>
</comment>
<dbReference type="RefSeq" id="WP_106393318.1">
    <property type="nucleotide sequence ID" value="NZ_PVNK01000174.1"/>
</dbReference>
<evidence type="ECO:0000256" key="1">
    <source>
        <dbReference type="SAM" id="Coils"/>
    </source>
</evidence>
<dbReference type="EMBL" id="PVNK01000174">
    <property type="protein sequence ID" value="PRP95024.1"/>
    <property type="molecule type" value="Genomic_DNA"/>
</dbReference>
<reference evidence="2 3" key="1">
    <citation type="submission" date="2018-03" db="EMBL/GenBank/DDBJ databases">
        <title>Draft Genome Sequences of the Obligatory Marine Myxobacteria Enhygromyxa salina SWB005.</title>
        <authorList>
            <person name="Poehlein A."/>
            <person name="Moghaddam J.A."/>
            <person name="Harms H."/>
            <person name="Alanjari M."/>
            <person name="Koenig G.M."/>
            <person name="Daniel R."/>
            <person name="Schaeberle T.F."/>
        </authorList>
    </citation>
    <scope>NUCLEOTIDE SEQUENCE [LARGE SCALE GENOMIC DNA]</scope>
    <source>
        <strain evidence="2 3">SWB005</strain>
    </source>
</reference>
<dbReference type="Gene3D" id="1.20.5.340">
    <property type="match status" value="1"/>
</dbReference>
<evidence type="ECO:0000313" key="3">
    <source>
        <dbReference type="Proteomes" id="UP000237968"/>
    </source>
</evidence>
<dbReference type="AlphaFoldDB" id="A0A2S9XQ83"/>
<gene>
    <name evidence="2" type="ORF">ENSA5_40220</name>
</gene>
<keyword evidence="1" id="KW-0175">Coiled coil</keyword>
<sequence length="122" mass="13410">MTDPIDVTPAILREIRAMHADLAAQFGDLRAQFGDLRAEFSDSRGETSRRLDTLEALVLRHDQRFDTVETAVAGLSAQVRMLSAGVTASLTSRERAAVEAELLEGRVDELEGRVDALEARED</sequence>
<protein>
    <submittedName>
        <fullName evidence="2">Uncharacterized protein</fullName>
    </submittedName>
</protein>
<name>A0A2S9XQ83_9BACT</name>
<accession>A0A2S9XQ83</accession>
<dbReference type="Proteomes" id="UP000237968">
    <property type="component" value="Unassembled WGS sequence"/>
</dbReference>